<proteinExistence type="predicted"/>
<dbReference type="AlphaFoldDB" id="A0A317SFF5"/>
<name>A0A317SFF5_9PEZI</name>
<evidence type="ECO:0000313" key="1">
    <source>
        <dbReference type="EMBL" id="PWW73259.1"/>
    </source>
</evidence>
<comment type="caution">
    <text evidence="1">The sequence shown here is derived from an EMBL/GenBank/DDBJ whole genome shotgun (WGS) entry which is preliminary data.</text>
</comment>
<organism evidence="1 2">
    <name type="scientific">Tuber magnatum</name>
    <name type="common">white Piedmont truffle</name>
    <dbReference type="NCBI Taxonomy" id="42249"/>
    <lineage>
        <taxon>Eukaryota</taxon>
        <taxon>Fungi</taxon>
        <taxon>Dikarya</taxon>
        <taxon>Ascomycota</taxon>
        <taxon>Pezizomycotina</taxon>
        <taxon>Pezizomycetes</taxon>
        <taxon>Pezizales</taxon>
        <taxon>Tuberaceae</taxon>
        <taxon>Tuber</taxon>
    </lineage>
</organism>
<protein>
    <submittedName>
        <fullName evidence="1">Uncharacterized protein</fullName>
    </submittedName>
</protein>
<evidence type="ECO:0000313" key="2">
    <source>
        <dbReference type="Proteomes" id="UP000246991"/>
    </source>
</evidence>
<gene>
    <name evidence="1" type="ORF">C7212DRAFT_346993</name>
</gene>
<reference evidence="1 2" key="1">
    <citation type="submission" date="2018-03" db="EMBL/GenBank/DDBJ databases">
        <title>Genomes of Pezizomycetes fungi and the evolution of truffles.</title>
        <authorList>
            <person name="Murat C."/>
            <person name="Payen T."/>
            <person name="Noel B."/>
            <person name="Kuo A."/>
            <person name="Martin F.M."/>
        </authorList>
    </citation>
    <scope>NUCLEOTIDE SEQUENCE [LARGE SCALE GENOMIC DNA]</scope>
    <source>
        <strain evidence="1">091103-1</strain>
    </source>
</reference>
<keyword evidence="2" id="KW-1185">Reference proteome</keyword>
<accession>A0A317SFF5</accession>
<dbReference type="Proteomes" id="UP000246991">
    <property type="component" value="Unassembled WGS sequence"/>
</dbReference>
<dbReference type="EMBL" id="PYWC01000083">
    <property type="protein sequence ID" value="PWW73259.1"/>
    <property type="molecule type" value="Genomic_DNA"/>
</dbReference>
<sequence length="121" mass="13491">MAPPMDRCLICLVASSNEELALLVLTLWHHDAPLVRPIGTLDVEQLILTETDIPAQLEINLDNELPDVRAGKVWRFVWVRKGENAQPSWMITAREGEWVVLEGGYSTLGTFSKRPPVAAVC</sequence>